<dbReference type="PANTHER" id="PTHR45626">
    <property type="entry name" value="TRANSCRIPTION TERMINATION FACTOR 2-RELATED"/>
    <property type="match status" value="1"/>
</dbReference>
<feature type="region of interest" description="Disordered" evidence="5">
    <location>
        <begin position="335"/>
        <end position="357"/>
    </location>
</feature>
<accession>A0AAN7W7H9</accession>
<gene>
    <name evidence="8" type="ORF">LTR97_004520</name>
</gene>
<feature type="compositionally biased region" description="Basic and acidic residues" evidence="5">
    <location>
        <begin position="335"/>
        <end position="345"/>
    </location>
</feature>
<evidence type="ECO:0000256" key="2">
    <source>
        <dbReference type="ARBA" id="ARBA00022801"/>
    </source>
</evidence>
<dbReference type="EMBL" id="JAVRQU010000006">
    <property type="protein sequence ID" value="KAK5701702.1"/>
    <property type="molecule type" value="Genomic_DNA"/>
</dbReference>
<evidence type="ECO:0000256" key="5">
    <source>
        <dbReference type="SAM" id="MobiDB-lite"/>
    </source>
</evidence>
<dbReference type="CDD" id="cd18793">
    <property type="entry name" value="SF2_C_SNF"/>
    <property type="match status" value="1"/>
</dbReference>
<dbReference type="FunFam" id="3.40.50.10810:FF:000053">
    <property type="entry name" value="SNF2 family helicase/ATPase, putative"/>
    <property type="match status" value="1"/>
</dbReference>
<dbReference type="InterPro" id="IPR038718">
    <property type="entry name" value="SNF2-like_sf"/>
</dbReference>
<evidence type="ECO:0000256" key="4">
    <source>
        <dbReference type="SAM" id="Coils"/>
    </source>
</evidence>
<keyword evidence="1" id="KW-0547">Nucleotide-binding</keyword>
<feature type="compositionally biased region" description="Acidic residues" evidence="5">
    <location>
        <begin position="889"/>
        <end position="912"/>
    </location>
</feature>
<name>A0AAN7W7H9_9PEZI</name>
<comment type="caution">
    <text evidence="8">The sequence shown here is derived from an EMBL/GenBank/DDBJ whole genome shotgun (WGS) entry which is preliminary data.</text>
</comment>
<organism evidence="8 9">
    <name type="scientific">Elasticomyces elasticus</name>
    <dbReference type="NCBI Taxonomy" id="574655"/>
    <lineage>
        <taxon>Eukaryota</taxon>
        <taxon>Fungi</taxon>
        <taxon>Dikarya</taxon>
        <taxon>Ascomycota</taxon>
        <taxon>Pezizomycotina</taxon>
        <taxon>Dothideomycetes</taxon>
        <taxon>Dothideomycetidae</taxon>
        <taxon>Mycosphaerellales</taxon>
        <taxon>Teratosphaeriaceae</taxon>
        <taxon>Elasticomyces</taxon>
    </lineage>
</organism>
<dbReference type="GO" id="GO:0005634">
    <property type="term" value="C:nucleus"/>
    <property type="evidence" value="ECO:0007669"/>
    <property type="project" value="TreeGrafter"/>
</dbReference>
<feature type="compositionally biased region" description="Polar residues" evidence="5">
    <location>
        <begin position="79"/>
        <end position="88"/>
    </location>
</feature>
<dbReference type="InterPro" id="IPR014001">
    <property type="entry name" value="Helicase_ATP-bd"/>
</dbReference>
<keyword evidence="3" id="KW-0067">ATP-binding</keyword>
<evidence type="ECO:0000259" key="7">
    <source>
        <dbReference type="PROSITE" id="PS51194"/>
    </source>
</evidence>
<feature type="compositionally biased region" description="Polar residues" evidence="5">
    <location>
        <begin position="173"/>
        <end position="185"/>
    </location>
</feature>
<dbReference type="PROSITE" id="PS51194">
    <property type="entry name" value="HELICASE_CTER"/>
    <property type="match status" value="1"/>
</dbReference>
<dbReference type="GO" id="GO:0005524">
    <property type="term" value="F:ATP binding"/>
    <property type="evidence" value="ECO:0007669"/>
    <property type="project" value="UniProtKB-KW"/>
</dbReference>
<feature type="compositionally biased region" description="Low complexity" evidence="5">
    <location>
        <begin position="192"/>
        <end position="207"/>
    </location>
</feature>
<feature type="compositionally biased region" description="Acidic residues" evidence="5">
    <location>
        <begin position="247"/>
        <end position="256"/>
    </location>
</feature>
<dbReference type="Gene3D" id="3.40.50.300">
    <property type="entry name" value="P-loop containing nucleotide triphosphate hydrolases"/>
    <property type="match status" value="1"/>
</dbReference>
<dbReference type="InterPro" id="IPR027417">
    <property type="entry name" value="P-loop_NTPase"/>
</dbReference>
<dbReference type="InterPro" id="IPR000330">
    <property type="entry name" value="SNF2_N"/>
</dbReference>
<protein>
    <submittedName>
        <fullName evidence="8">Uncharacterized protein</fullName>
    </submittedName>
</protein>
<dbReference type="InterPro" id="IPR056632">
    <property type="entry name" value="DUF7730"/>
</dbReference>
<evidence type="ECO:0000259" key="6">
    <source>
        <dbReference type="PROSITE" id="PS51192"/>
    </source>
</evidence>
<evidence type="ECO:0000313" key="8">
    <source>
        <dbReference type="EMBL" id="KAK5701702.1"/>
    </source>
</evidence>
<dbReference type="SMART" id="SM00490">
    <property type="entry name" value="HELICc"/>
    <property type="match status" value="1"/>
</dbReference>
<dbReference type="Pfam" id="PF24864">
    <property type="entry name" value="DUF7730"/>
    <property type="match status" value="1"/>
</dbReference>
<feature type="compositionally biased region" description="Acidic residues" evidence="5">
    <location>
        <begin position="346"/>
        <end position="357"/>
    </location>
</feature>
<dbReference type="GO" id="GO:0016787">
    <property type="term" value="F:hydrolase activity"/>
    <property type="evidence" value="ECO:0007669"/>
    <property type="project" value="UniProtKB-KW"/>
</dbReference>
<feature type="compositionally biased region" description="Polar residues" evidence="5">
    <location>
        <begin position="1"/>
        <end position="29"/>
    </location>
</feature>
<feature type="domain" description="Helicase C-terminal" evidence="7">
    <location>
        <begin position="935"/>
        <end position="1092"/>
    </location>
</feature>
<dbReference type="Pfam" id="PF00271">
    <property type="entry name" value="Helicase_C"/>
    <property type="match status" value="1"/>
</dbReference>
<dbReference type="InterPro" id="IPR001650">
    <property type="entry name" value="Helicase_C-like"/>
</dbReference>
<dbReference type="SUPFAM" id="SSF52540">
    <property type="entry name" value="P-loop containing nucleoside triphosphate hydrolases"/>
    <property type="match status" value="2"/>
</dbReference>
<dbReference type="PROSITE" id="PS51192">
    <property type="entry name" value="HELICASE_ATP_BIND_1"/>
    <property type="match status" value="1"/>
</dbReference>
<feature type="compositionally biased region" description="Pro residues" evidence="5">
    <location>
        <begin position="208"/>
        <end position="221"/>
    </location>
</feature>
<feature type="coiled-coil region" evidence="4">
    <location>
        <begin position="1183"/>
        <end position="1210"/>
    </location>
</feature>
<feature type="compositionally biased region" description="Polar residues" evidence="5">
    <location>
        <begin position="224"/>
        <end position="234"/>
    </location>
</feature>
<proteinExistence type="predicted"/>
<feature type="compositionally biased region" description="Low complexity" evidence="5">
    <location>
        <begin position="143"/>
        <end position="154"/>
    </location>
</feature>
<evidence type="ECO:0000256" key="3">
    <source>
        <dbReference type="ARBA" id="ARBA00022840"/>
    </source>
</evidence>
<feature type="domain" description="Helicase ATP-binding" evidence="6">
    <location>
        <begin position="385"/>
        <end position="575"/>
    </location>
</feature>
<sequence length="1510" mass="167812">MPTTTTEPRSPTKSSNQFRPVNSLASRNKPTFYATGNGLGQLLDYDAAMVRERDPSRTSSGQYLSPQKPDRQPLANISAKVQSPSQNMAAGEADDEVDFSSLKPTQQAEFGKASPLRNPLKKHSPSSLFVPKKQVYKPQGNTQFVSSAAQQAQSGGNGVSGAEARGFYLPGQRPQTHGQQPSSSAALEHALQRSFQPQQQPSFRIPQPTNPPPITSLPPSKPQFSSLGPNTYFQPFQPPKRVVDLTKDEDDEDTFDPDAAIRAESGKFGEVDPYAYIDAGQANENLKNLLEGAFEDDGDVVRRRLKKRTKKAIQDGNDAEAKSLAGKLASLKVKDEEEAKGKGAEEEVEDEEEDDGTVDGMAVKLLPHQVDGVSWMIDKEIGGPKKNGVFPKGGILADDMGLGKTIQSVALILTNPHPGPDAKPEHKKQKLPGKDVSKTTLVVAPLALIKQWEAEIKTKVTRSHALRVLVHHGPSRTKSARELQKYDVVITTYQTLTSEHAGSQMAISNGTRIGCMGVNWYRIMLDEAHSIKNRNAKSTQACYAMNAWYRWCLSGTPMQNNLDELQSLIKFLRIKPYCELPKWKADITQPMKNGKGGLAIKRLQYFLSTFMKRRTKDTLKKSGALNFGGSGKEGAEGGEKKAGGMQIVKREVVTVECDFDAAEKEFYDRLQDRADKRLKEMMKEKGGNDYIGALVLLLRLRQACNHSALIEMALSKDKETVNAQMASQKVEDKHGRRREDDMDDLTRLMGGVSVEAKKCDVCQVDLSADEAREGSARCKECDADILMMKRSKKGTKKVKKVKEVKAEPKRRQHMLPNDSDDEEEGEWIAKGPERRIDLGKAGGTDDEDAEGGGETLDSIDSEQSEDDASDGEDSPPRAHRRRRAVKQEDENDEDDEEDSEAVSEDSDSQSDDDAPHATSYRRGFDMSAERKPSTKIRHLLRILHNEAGEHKIIVFSQFTTMLDLMQPHLKSAGLRYVRYDGSMRNDAREASLNALRTDPKCRVLLCSLKCGSLGLNLTAASRVVIVEPFWNPFVEEQAIDRVHRLNQTVDVKVYRLTVRNSVEEKILALQERKRELANAAIDGAVGNVNKLSMKEILGLFQHDAVHSSEDHDVANREMDRKFGGDARLFEGNDAGITLGRDGLGMLAKKDVRSERPKEHEIYGRRWMVSTEATRSQSGLRNSIRGSRERIEMLDNKVERLQNQLQDAVQLRLMEVERLERDLEDARMARHPAATPDGEPSRLLALPPELREQIWQYVLCGNLVHFADCYYGGENNSRWVYHYTCKSTGGVCKRLVEGEVNTYPADTAGLLPKCEGFHGGGGDRLTLGLLQSCREIYNDASLLPYSGNTFCFEGTLGRELFPWFLRQLQPKRVGALASLVIKNHGFGGGVVVDHGEVGDLTSQLTGLRTLVLCTEVHSYQSLNTFADNDDTYARIHTLVGLAKFQNLALRTVKVRAWADKTLKHQSAHASRLGLAETERVIKEWEIKAERFALGRVGQGTTQTALSDTPRD</sequence>
<dbReference type="GO" id="GO:0006281">
    <property type="term" value="P:DNA repair"/>
    <property type="evidence" value="ECO:0007669"/>
    <property type="project" value="TreeGrafter"/>
</dbReference>
<evidence type="ECO:0000313" key="9">
    <source>
        <dbReference type="Proteomes" id="UP001310594"/>
    </source>
</evidence>
<evidence type="ECO:0000256" key="1">
    <source>
        <dbReference type="ARBA" id="ARBA00022741"/>
    </source>
</evidence>
<dbReference type="SMART" id="SM00487">
    <property type="entry name" value="DEXDc"/>
    <property type="match status" value="1"/>
</dbReference>
<reference evidence="8" key="1">
    <citation type="submission" date="2023-08" db="EMBL/GenBank/DDBJ databases">
        <title>Black Yeasts Isolated from many extreme environments.</title>
        <authorList>
            <person name="Coleine C."/>
            <person name="Stajich J.E."/>
            <person name="Selbmann L."/>
        </authorList>
    </citation>
    <scope>NUCLEOTIDE SEQUENCE</scope>
    <source>
        <strain evidence="8">CCFEE 5810</strain>
    </source>
</reference>
<feature type="compositionally biased region" description="Acidic residues" evidence="5">
    <location>
        <begin position="844"/>
        <end position="873"/>
    </location>
</feature>
<feature type="region of interest" description="Disordered" evidence="5">
    <location>
        <begin position="247"/>
        <end position="266"/>
    </location>
</feature>
<dbReference type="CDD" id="cd18008">
    <property type="entry name" value="DEXDc_SHPRH-like"/>
    <property type="match status" value="1"/>
</dbReference>
<keyword evidence="4" id="KW-0175">Coiled coil</keyword>
<dbReference type="InterPro" id="IPR050628">
    <property type="entry name" value="SNF2_RAD54_helicase_TF"/>
</dbReference>
<keyword evidence="2" id="KW-0378">Hydrolase</keyword>
<dbReference type="GO" id="GO:0008094">
    <property type="term" value="F:ATP-dependent activity, acting on DNA"/>
    <property type="evidence" value="ECO:0007669"/>
    <property type="project" value="TreeGrafter"/>
</dbReference>
<dbReference type="PANTHER" id="PTHR45626:SF14">
    <property type="entry name" value="ATP-DEPENDENT DNA HELICASE (EUROFUNG)"/>
    <property type="match status" value="1"/>
</dbReference>
<dbReference type="InterPro" id="IPR049730">
    <property type="entry name" value="SNF2/RAD54-like_C"/>
</dbReference>
<feature type="region of interest" description="Disordered" evidence="5">
    <location>
        <begin position="792"/>
        <end position="929"/>
    </location>
</feature>
<feature type="region of interest" description="Disordered" evidence="5">
    <location>
        <begin position="1"/>
        <end position="238"/>
    </location>
</feature>
<dbReference type="Proteomes" id="UP001310594">
    <property type="component" value="Unassembled WGS sequence"/>
</dbReference>
<dbReference type="Pfam" id="PF00176">
    <property type="entry name" value="SNF2-rel_dom"/>
    <property type="match status" value="1"/>
</dbReference>
<dbReference type="Gene3D" id="3.40.50.10810">
    <property type="entry name" value="Tandem AAA-ATPase domain"/>
    <property type="match status" value="1"/>
</dbReference>